<dbReference type="GO" id="GO:0000184">
    <property type="term" value="P:nuclear-transcribed mRNA catabolic process, nonsense-mediated decay"/>
    <property type="evidence" value="ECO:0007669"/>
    <property type="project" value="UniProtKB-KW"/>
</dbReference>
<dbReference type="InterPro" id="IPR005120">
    <property type="entry name" value="UPF3_dom"/>
</dbReference>
<dbReference type="FunFam" id="3.30.70.330:FF:000717">
    <property type="entry name" value="regulator of nonsense transcripts 3B"/>
    <property type="match status" value="1"/>
</dbReference>
<dbReference type="InterPro" id="IPR039722">
    <property type="entry name" value="Upf3"/>
</dbReference>
<feature type="compositionally biased region" description="Polar residues" evidence="5">
    <location>
        <begin position="1"/>
        <end position="15"/>
    </location>
</feature>
<keyword evidence="3" id="KW-0866">Nonsense-mediated mRNA decay</keyword>
<feature type="domain" description="UPF3" evidence="6">
    <location>
        <begin position="33"/>
        <end position="187"/>
    </location>
</feature>
<dbReference type="Proteomes" id="UP001458880">
    <property type="component" value="Unassembled WGS sequence"/>
</dbReference>
<dbReference type="GO" id="GO:0005730">
    <property type="term" value="C:nucleolus"/>
    <property type="evidence" value="ECO:0007669"/>
    <property type="project" value="TreeGrafter"/>
</dbReference>
<comment type="caution">
    <text evidence="7">The sequence shown here is derived from an EMBL/GenBank/DDBJ whole genome shotgun (WGS) entry which is preliminary data.</text>
</comment>
<feature type="compositionally biased region" description="Basic and acidic residues" evidence="5">
    <location>
        <begin position="239"/>
        <end position="272"/>
    </location>
</feature>
<evidence type="ECO:0000256" key="1">
    <source>
        <dbReference type="ARBA" id="ARBA00004123"/>
    </source>
</evidence>
<evidence type="ECO:0000313" key="7">
    <source>
        <dbReference type="EMBL" id="KAK9746475.1"/>
    </source>
</evidence>
<comment type="similarity">
    <text evidence="2">Belongs to the RENT3 family.</text>
</comment>
<feature type="compositionally biased region" description="Basic and acidic residues" evidence="5">
    <location>
        <begin position="279"/>
        <end position="291"/>
    </location>
</feature>
<dbReference type="EMBL" id="JASPKY010000039">
    <property type="protein sequence ID" value="KAK9746475.1"/>
    <property type="molecule type" value="Genomic_DNA"/>
</dbReference>
<proteinExistence type="inferred from homology"/>
<feature type="compositionally biased region" description="Basic and acidic residues" evidence="5">
    <location>
        <begin position="353"/>
        <end position="442"/>
    </location>
</feature>
<organism evidence="7 8">
    <name type="scientific">Popillia japonica</name>
    <name type="common">Japanese beetle</name>
    <dbReference type="NCBI Taxonomy" id="7064"/>
    <lineage>
        <taxon>Eukaryota</taxon>
        <taxon>Metazoa</taxon>
        <taxon>Ecdysozoa</taxon>
        <taxon>Arthropoda</taxon>
        <taxon>Hexapoda</taxon>
        <taxon>Insecta</taxon>
        <taxon>Pterygota</taxon>
        <taxon>Neoptera</taxon>
        <taxon>Endopterygota</taxon>
        <taxon>Coleoptera</taxon>
        <taxon>Polyphaga</taxon>
        <taxon>Scarabaeiformia</taxon>
        <taxon>Scarabaeidae</taxon>
        <taxon>Rutelinae</taxon>
        <taxon>Popillia</taxon>
    </lineage>
</organism>
<name>A0AAW1MK51_POPJA</name>
<evidence type="ECO:0000256" key="4">
    <source>
        <dbReference type="ARBA" id="ARBA00023242"/>
    </source>
</evidence>
<feature type="region of interest" description="Disordered" evidence="5">
    <location>
        <begin position="152"/>
        <end position="481"/>
    </location>
</feature>
<dbReference type="InterPro" id="IPR012677">
    <property type="entry name" value="Nucleotide-bd_a/b_plait_sf"/>
</dbReference>
<evidence type="ECO:0000256" key="3">
    <source>
        <dbReference type="ARBA" id="ARBA00023161"/>
    </source>
</evidence>
<feature type="compositionally biased region" description="Basic and acidic residues" evidence="5">
    <location>
        <begin position="19"/>
        <end position="33"/>
    </location>
</feature>
<keyword evidence="8" id="KW-1185">Reference proteome</keyword>
<keyword evidence="4" id="KW-0539">Nucleus</keyword>
<dbReference type="PANTHER" id="PTHR13112:SF0">
    <property type="entry name" value="FI21285P1"/>
    <property type="match status" value="1"/>
</dbReference>
<feature type="compositionally biased region" description="Basic and acidic residues" evidence="5">
    <location>
        <begin position="301"/>
        <end position="346"/>
    </location>
</feature>
<dbReference type="Pfam" id="PF03467">
    <property type="entry name" value="Smg4_UPF3"/>
    <property type="match status" value="1"/>
</dbReference>
<dbReference type="PANTHER" id="PTHR13112">
    <property type="entry name" value="UPF3 REGULATOR OF NONSENSE TRANSCRIPTS-LIKE PROTEIN"/>
    <property type="match status" value="1"/>
</dbReference>
<evidence type="ECO:0000259" key="6">
    <source>
        <dbReference type="Pfam" id="PF03467"/>
    </source>
</evidence>
<dbReference type="GO" id="GO:0003729">
    <property type="term" value="F:mRNA binding"/>
    <property type="evidence" value="ECO:0007669"/>
    <property type="project" value="TreeGrafter"/>
</dbReference>
<gene>
    <name evidence="7" type="ORF">QE152_g6023</name>
</gene>
<dbReference type="InterPro" id="IPR035979">
    <property type="entry name" value="RBD_domain_sf"/>
</dbReference>
<dbReference type="GO" id="GO:0005737">
    <property type="term" value="C:cytoplasm"/>
    <property type="evidence" value="ECO:0007669"/>
    <property type="project" value="TreeGrafter"/>
</dbReference>
<evidence type="ECO:0000256" key="2">
    <source>
        <dbReference type="ARBA" id="ARBA00005991"/>
    </source>
</evidence>
<accession>A0AAW1MK51</accession>
<comment type="subcellular location">
    <subcellularLocation>
        <location evidence="1">Nucleus</location>
    </subcellularLocation>
</comment>
<feature type="compositionally biased region" description="Polar residues" evidence="5">
    <location>
        <begin position="165"/>
        <end position="178"/>
    </location>
</feature>
<dbReference type="CDD" id="cd12455">
    <property type="entry name" value="RRM_like_Smg4_UPF3"/>
    <property type="match status" value="1"/>
</dbReference>
<dbReference type="SUPFAM" id="SSF54928">
    <property type="entry name" value="RNA-binding domain, RBD"/>
    <property type="match status" value="1"/>
</dbReference>
<feature type="compositionally biased region" description="Basic and acidic residues" evidence="5">
    <location>
        <begin position="183"/>
        <end position="225"/>
    </location>
</feature>
<dbReference type="GO" id="GO:0045727">
    <property type="term" value="P:positive regulation of translation"/>
    <property type="evidence" value="ECO:0007669"/>
    <property type="project" value="TreeGrafter"/>
</dbReference>
<sequence length="481" mass="57036">MALPETTTNASSTTGAEKPTAEVNKHEKREKPPTKVVIRRLPPGMTQEEFLSQVSPTPDYDYIYSIKGDMTLGEHAFSRVYINFVKSDDIYLFKEKFDNYVFVDSKGHEYAAVVEFASFQKIPKKRGKPRPDPKIGMIESDPIYQEFVESLKQQPNQEEKPEFSYQPSSETKNESSTPLLDFIKQRKIDKLKSKEEKREERRRKEIERKKFRDEERRKRFEEKSPAKNITVKPNVQAKSDSKADDKATDKGDSKAIKDEDADREKNSDKNVEKQTNTQKVKDTKKYDDYKGNPKFKPKYPVRSEKYESYDKRDYKTRREDYRERDRKSRFDEQKKDEYKKESDVKQFPKKVKKYSERREERKYEIRKAEQKKDDTTTDDSNKNDKSDDHLSLSKFDELTADKEGSDESKGREELRKTTSREGDDNRSDDQDKSKNKENDPRVQRRIRNKDRPTMQLYQPGMLSKRRQQEDDKDTKETPIKE</sequence>
<protein>
    <submittedName>
        <fullName evidence="7">Smg-4/UPF3 family</fullName>
    </submittedName>
</protein>
<feature type="region of interest" description="Disordered" evidence="5">
    <location>
        <begin position="1"/>
        <end position="35"/>
    </location>
</feature>
<dbReference type="Gene3D" id="3.30.70.330">
    <property type="match status" value="1"/>
</dbReference>
<evidence type="ECO:0000256" key="5">
    <source>
        <dbReference type="SAM" id="MobiDB-lite"/>
    </source>
</evidence>
<dbReference type="AlphaFoldDB" id="A0AAW1MK51"/>
<evidence type="ECO:0000313" key="8">
    <source>
        <dbReference type="Proteomes" id="UP001458880"/>
    </source>
</evidence>
<feature type="compositionally biased region" description="Basic and acidic residues" evidence="5">
    <location>
        <begin position="466"/>
        <end position="481"/>
    </location>
</feature>
<reference evidence="7 8" key="1">
    <citation type="journal article" date="2024" name="BMC Genomics">
        <title>De novo assembly and annotation of Popillia japonica's genome with initial clues to its potential as an invasive pest.</title>
        <authorList>
            <person name="Cucini C."/>
            <person name="Boschi S."/>
            <person name="Funari R."/>
            <person name="Cardaioli E."/>
            <person name="Iannotti N."/>
            <person name="Marturano G."/>
            <person name="Paoli F."/>
            <person name="Bruttini M."/>
            <person name="Carapelli A."/>
            <person name="Frati F."/>
            <person name="Nardi F."/>
        </authorList>
    </citation>
    <scope>NUCLEOTIDE SEQUENCE [LARGE SCALE GENOMIC DNA]</scope>
    <source>
        <strain evidence="7">DMR45628</strain>
    </source>
</reference>